<evidence type="ECO:0000259" key="3">
    <source>
        <dbReference type="Pfam" id="PF05368"/>
    </source>
</evidence>
<evidence type="ECO:0000313" key="6">
    <source>
        <dbReference type="Proteomes" id="UP000325902"/>
    </source>
</evidence>
<evidence type="ECO:0000313" key="4">
    <source>
        <dbReference type="EMBL" id="KAB2581276.1"/>
    </source>
</evidence>
<dbReference type="PANTHER" id="PTHR42748">
    <property type="entry name" value="NITROGEN METABOLITE REPRESSION PROTEIN NMRA FAMILY MEMBER"/>
    <property type="match status" value="1"/>
</dbReference>
<dbReference type="Pfam" id="PF05368">
    <property type="entry name" value="NmrA"/>
    <property type="match status" value="1"/>
</dbReference>
<reference evidence="5" key="2">
    <citation type="journal article" date="2018" name="DNA Res.">
        <title>Comparative genome and transcriptome analyses reveal adaptations to opportunistic infections in woody plant degrading pathogens of Botryosphaeriaceae.</title>
        <authorList>
            <person name="Yan J.Y."/>
            <person name="Zhao W.S."/>
            <person name="Chen Z."/>
            <person name="Xing Q.K."/>
            <person name="Zhang W."/>
            <person name="Chethana K.W.T."/>
            <person name="Xue M.F."/>
            <person name="Xu J.P."/>
            <person name="Phillips A.J.L."/>
            <person name="Wang Y."/>
            <person name="Liu J.H."/>
            <person name="Liu M."/>
            <person name="Zhou Y."/>
            <person name="Jayawardena R.S."/>
            <person name="Manawasinghe I.S."/>
            <person name="Huang J.B."/>
            <person name="Qiao G.H."/>
            <person name="Fu C.Y."/>
            <person name="Guo F.F."/>
            <person name="Dissanayake A.J."/>
            <person name="Peng Y.L."/>
            <person name="Hyde K.D."/>
            <person name="Li X.H."/>
        </authorList>
    </citation>
    <scope>NUCLEOTIDE SEQUENCE</scope>
    <source>
        <strain evidence="5">CSS-01s</strain>
    </source>
</reference>
<dbReference type="PANTHER" id="PTHR42748:SF31">
    <property type="entry name" value="NMRA-LIKE DOMAIN-CONTAINING PROTEIN-RELATED"/>
    <property type="match status" value="1"/>
</dbReference>
<proteinExistence type="inferred from homology"/>
<sequence>MSKLITVFGATGNQGGSVIRAILADPTLSKEFKLRGITRDASKPAAQALQAKGVEMVSASMEDPASLNAAVKGSHTVFLVTTPAWGARASPDAELIDGKNVADACKDAGVQHLIFSSLQHATKETGGRLKHIPHFDHKAEVEEYIRAIGVPATFVLPGYFMGNYTAMGMIRKNEEGVYTLAYPVGEDARFPLIDISEDMGKYVVASIKQRSKLLGAQVLAAADYYTPTRILNEFEDVTGQKTQYVQVDPQTYKSFLPIPEAIAQELLENHLFIGEPGYYAGKDLKPSLDLLAEVGLKPTTFREFLEKNKAAFA</sequence>
<accession>A0A5N5DTB6</accession>
<dbReference type="AlphaFoldDB" id="A0A5N5DTB6"/>
<dbReference type="EMBL" id="VCHE01000001">
    <property type="protein sequence ID" value="KAB2581276.1"/>
    <property type="molecule type" value="Genomic_DNA"/>
</dbReference>
<dbReference type="Proteomes" id="UP000325902">
    <property type="component" value="Unassembled WGS sequence"/>
</dbReference>
<dbReference type="CDD" id="cd05251">
    <property type="entry name" value="NmrA_like_SDR_a"/>
    <property type="match status" value="1"/>
</dbReference>
<reference evidence="5" key="1">
    <citation type="submission" date="2016-08" db="EMBL/GenBank/DDBJ databases">
        <authorList>
            <person name="Yan J."/>
        </authorList>
    </citation>
    <scope>NUCLEOTIDE SEQUENCE</scope>
    <source>
        <strain evidence="5">CSS-01s</strain>
    </source>
</reference>
<dbReference type="InterPro" id="IPR036291">
    <property type="entry name" value="NAD(P)-bd_dom_sf"/>
</dbReference>
<evidence type="ECO:0000313" key="5">
    <source>
        <dbReference type="EMBL" id="KAF9629518.1"/>
    </source>
</evidence>
<dbReference type="InterPro" id="IPR051164">
    <property type="entry name" value="NmrA-like_oxidored"/>
</dbReference>
<dbReference type="Gene3D" id="3.40.50.720">
    <property type="entry name" value="NAD(P)-binding Rossmann-like Domain"/>
    <property type="match status" value="1"/>
</dbReference>
<reference evidence="4 6" key="3">
    <citation type="journal article" date="2019" name="Sci. Rep.">
        <title>A multi-omics analysis of the grapevine pathogen Lasiodiplodia theobromae reveals that temperature affects the expression of virulence- and pathogenicity-related genes.</title>
        <authorList>
            <person name="Felix C."/>
            <person name="Meneses R."/>
            <person name="Goncalves M.F.M."/>
            <person name="Tilleman L."/>
            <person name="Duarte A.S."/>
            <person name="Jorrin-Novo J.V."/>
            <person name="Van de Peer Y."/>
            <person name="Deforce D."/>
            <person name="Van Nieuwerburgh F."/>
            <person name="Esteves A.C."/>
            <person name="Alves A."/>
        </authorList>
    </citation>
    <scope>NUCLEOTIDE SEQUENCE [LARGE SCALE GENOMIC DNA]</scope>
    <source>
        <strain evidence="4 6">LA-SOL3</strain>
    </source>
</reference>
<evidence type="ECO:0000256" key="1">
    <source>
        <dbReference type="ARBA" id="ARBA00006328"/>
    </source>
</evidence>
<dbReference type="GO" id="GO:0005634">
    <property type="term" value="C:nucleus"/>
    <property type="evidence" value="ECO:0007669"/>
    <property type="project" value="TreeGrafter"/>
</dbReference>
<organism evidence="4 6">
    <name type="scientific">Lasiodiplodia theobromae</name>
    <dbReference type="NCBI Taxonomy" id="45133"/>
    <lineage>
        <taxon>Eukaryota</taxon>
        <taxon>Fungi</taxon>
        <taxon>Dikarya</taxon>
        <taxon>Ascomycota</taxon>
        <taxon>Pezizomycotina</taxon>
        <taxon>Dothideomycetes</taxon>
        <taxon>Dothideomycetes incertae sedis</taxon>
        <taxon>Botryosphaeriales</taxon>
        <taxon>Botryosphaeriaceae</taxon>
        <taxon>Lasiodiplodia</taxon>
    </lineage>
</organism>
<dbReference type="EMBL" id="MDYX01000024">
    <property type="protein sequence ID" value="KAF9629518.1"/>
    <property type="molecule type" value="Genomic_DNA"/>
</dbReference>
<evidence type="ECO:0000256" key="2">
    <source>
        <dbReference type="ARBA" id="ARBA00022857"/>
    </source>
</evidence>
<feature type="domain" description="NmrA-like" evidence="3">
    <location>
        <begin position="1"/>
        <end position="305"/>
    </location>
</feature>
<dbReference type="InterPro" id="IPR008030">
    <property type="entry name" value="NmrA-like"/>
</dbReference>
<comment type="similarity">
    <text evidence="1">Belongs to the NmrA-type oxidoreductase family.</text>
</comment>
<gene>
    <name evidence="4" type="primary">NMRAL1_5</name>
    <name evidence="5" type="ORF">BFW01_g10721</name>
    <name evidence="4" type="ORF">DBV05_g209</name>
</gene>
<dbReference type="Proteomes" id="UP000627934">
    <property type="component" value="Unassembled WGS sequence"/>
</dbReference>
<dbReference type="OrthoDB" id="3358371at2759"/>
<dbReference type="SUPFAM" id="SSF51735">
    <property type="entry name" value="NAD(P)-binding Rossmann-fold domains"/>
    <property type="match status" value="1"/>
</dbReference>
<dbReference type="Gene3D" id="3.90.25.10">
    <property type="entry name" value="UDP-galactose 4-epimerase, domain 1"/>
    <property type="match status" value="1"/>
</dbReference>
<comment type="caution">
    <text evidence="4">The sequence shown here is derived from an EMBL/GenBank/DDBJ whole genome shotgun (WGS) entry which is preliminary data.</text>
</comment>
<name>A0A5N5DTB6_9PEZI</name>
<keyword evidence="2" id="KW-0521">NADP</keyword>
<keyword evidence="6" id="KW-1185">Reference proteome</keyword>
<protein>
    <submittedName>
        <fullName evidence="5">Family transcriptional regulator protein</fullName>
    </submittedName>
    <submittedName>
        <fullName evidence="4">NmrA-like family domain-containing protein 1</fullName>
    </submittedName>
</protein>